<dbReference type="AlphaFoldDB" id="X1IVN6"/>
<dbReference type="EMBL" id="BARU01032361">
    <property type="protein sequence ID" value="GAH70169.1"/>
    <property type="molecule type" value="Genomic_DNA"/>
</dbReference>
<reference evidence="1" key="1">
    <citation type="journal article" date="2014" name="Front. Microbiol.">
        <title>High frequency of phylogenetically diverse reductive dehalogenase-homologous genes in deep subseafloor sedimentary metagenomes.</title>
        <authorList>
            <person name="Kawai M."/>
            <person name="Futagami T."/>
            <person name="Toyoda A."/>
            <person name="Takaki Y."/>
            <person name="Nishi S."/>
            <person name="Hori S."/>
            <person name="Arai W."/>
            <person name="Tsubouchi T."/>
            <person name="Morono Y."/>
            <person name="Uchiyama I."/>
            <person name="Ito T."/>
            <person name="Fujiyama A."/>
            <person name="Inagaki F."/>
            <person name="Takami H."/>
        </authorList>
    </citation>
    <scope>NUCLEOTIDE SEQUENCE</scope>
    <source>
        <strain evidence="1">Expedition CK06-06</strain>
    </source>
</reference>
<evidence type="ECO:0000313" key="1">
    <source>
        <dbReference type="EMBL" id="GAH70169.1"/>
    </source>
</evidence>
<evidence type="ECO:0008006" key="2">
    <source>
        <dbReference type="Google" id="ProtNLM"/>
    </source>
</evidence>
<comment type="caution">
    <text evidence="1">The sequence shown here is derived from an EMBL/GenBank/DDBJ whole genome shotgun (WGS) entry which is preliminary data.</text>
</comment>
<name>X1IVN6_9ZZZZ</name>
<gene>
    <name evidence="1" type="ORF">S03H2_51046</name>
</gene>
<feature type="non-terminal residue" evidence="1">
    <location>
        <position position="261"/>
    </location>
</feature>
<feature type="non-terminal residue" evidence="1">
    <location>
        <position position="1"/>
    </location>
</feature>
<organism evidence="1">
    <name type="scientific">marine sediment metagenome</name>
    <dbReference type="NCBI Taxonomy" id="412755"/>
    <lineage>
        <taxon>unclassified sequences</taxon>
        <taxon>metagenomes</taxon>
        <taxon>ecological metagenomes</taxon>
    </lineage>
</organism>
<protein>
    <recommendedName>
        <fullName evidence="2">Carboxypeptidase regulatory-like domain-containing protein</fullName>
    </recommendedName>
</protein>
<sequence length="261" mass="30072">HLYEKTSVILEYNQEGRQLITFFLVDSYYNTKTVSYVFYNGLSYVPVILEFQVFLFGEVFNISNMDVSISSEYNSTLWTEKTDINGKLSTKIFPGKFDVYFEYSNITYNFRLDTDDGLNQTIYLGTSLVTFTILDNYVRSPISGQYCVIRDLSGNRIAFLQTDSLGKFSAQIPAGDYIIYFRRSYEQLSAPFQTYSQGQQIIFEIPSPRKLVRFDFVYDNGSNIYNLPVTFQTVLDGDIITNTRLHSSISLWISYGIVSIS</sequence>
<proteinExistence type="predicted"/>
<accession>X1IVN6</accession>